<dbReference type="NCBIfam" id="TIGR00097">
    <property type="entry name" value="HMP-P_kinase"/>
    <property type="match status" value="1"/>
</dbReference>
<dbReference type="InterPro" id="IPR036409">
    <property type="entry name" value="Aldolase_II/adducin_N_sf"/>
</dbReference>
<evidence type="ECO:0000259" key="7">
    <source>
        <dbReference type="Pfam" id="PF08543"/>
    </source>
</evidence>
<dbReference type="UniPathway" id="UPA00060">
    <property type="reaction ID" value="UER00138"/>
</dbReference>
<dbReference type="GO" id="GO:0009228">
    <property type="term" value="P:thiamine biosynthetic process"/>
    <property type="evidence" value="ECO:0007669"/>
    <property type="project" value="InterPro"/>
</dbReference>
<dbReference type="PANTHER" id="PTHR20858">
    <property type="entry name" value="PHOSPHOMETHYLPYRIMIDINE KINASE"/>
    <property type="match status" value="1"/>
</dbReference>
<dbReference type="Pfam" id="PF08543">
    <property type="entry name" value="Phos_pyr_kin"/>
    <property type="match status" value="1"/>
</dbReference>
<dbReference type="Proteomes" id="UP000603545">
    <property type="component" value="Unassembled WGS sequence"/>
</dbReference>
<dbReference type="GO" id="GO:0008972">
    <property type="term" value="F:phosphomethylpyrimidine kinase activity"/>
    <property type="evidence" value="ECO:0007669"/>
    <property type="project" value="InterPro"/>
</dbReference>
<dbReference type="SUPFAM" id="SSF53639">
    <property type="entry name" value="AraD/HMP-PK domain-like"/>
    <property type="match status" value="1"/>
</dbReference>
<evidence type="ECO:0000256" key="3">
    <source>
        <dbReference type="ARBA" id="ARBA00022679"/>
    </source>
</evidence>
<dbReference type="Gene3D" id="3.40.1190.20">
    <property type="match status" value="1"/>
</dbReference>
<comment type="pathway">
    <text evidence="1">Cofactor biosynthesis; thiamine diphosphate biosynthesis.</text>
</comment>
<dbReference type="Pfam" id="PF10120">
    <property type="entry name" value="ThiN"/>
    <property type="match status" value="1"/>
</dbReference>
<dbReference type="GO" id="GO:0005524">
    <property type="term" value="F:ATP binding"/>
    <property type="evidence" value="ECO:0007669"/>
    <property type="project" value="UniProtKB-KW"/>
</dbReference>
<evidence type="ECO:0000256" key="5">
    <source>
        <dbReference type="ARBA" id="ARBA00022777"/>
    </source>
</evidence>
<evidence type="ECO:0000313" key="9">
    <source>
        <dbReference type="EMBL" id="MBC8200149.1"/>
    </source>
</evidence>
<comment type="caution">
    <text evidence="9">The sequence shown here is derived from an EMBL/GenBank/DDBJ whole genome shotgun (WGS) entry which is preliminary data.</text>
</comment>
<keyword evidence="5 9" id="KW-0418">Kinase</keyword>
<dbReference type="CDD" id="cd01169">
    <property type="entry name" value="HMPP_kinase"/>
    <property type="match status" value="1"/>
</dbReference>
<dbReference type="GO" id="GO:0009229">
    <property type="term" value="P:thiamine diphosphate biosynthetic process"/>
    <property type="evidence" value="ECO:0007669"/>
    <property type="project" value="UniProtKB-UniPathway"/>
</dbReference>
<dbReference type="EMBL" id="JACNLL010000079">
    <property type="protein sequence ID" value="MBC8200149.1"/>
    <property type="molecule type" value="Genomic_DNA"/>
</dbReference>
<dbReference type="Gene3D" id="3.40.225.10">
    <property type="entry name" value="Class II aldolase/adducin N-terminal domain"/>
    <property type="match status" value="1"/>
</dbReference>
<reference evidence="9 10" key="1">
    <citation type="submission" date="2020-08" db="EMBL/GenBank/DDBJ databases">
        <title>Bridging the membrane lipid divide: bacteria of the FCB group superphylum have the potential to synthesize archaeal ether lipids.</title>
        <authorList>
            <person name="Villanueva L."/>
            <person name="Von Meijenfeldt F.A.B."/>
            <person name="Westbye A.B."/>
            <person name="Yadav S."/>
            <person name="Hopmans E.C."/>
            <person name="Dutilh B.E."/>
            <person name="Sinninghe Damste J.S."/>
        </authorList>
    </citation>
    <scope>NUCLEOTIDE SEQUENCE [LARGE SCALE GENOMIC DNA]</scope>
    <source>
        <strain evidence="9">NIOZ-UU82</strain>
    </source>
</reference>
<feature type="domain" description="Thiamine-phosphate synthase ThiN" evidence="8">
    <location>
        <begin position="273"/>
        <end position="440"/>
    </location>
</feature>
<name>A0A8J6N623_9BACT</name>
<keyword evidence="6" id="KW-0067">ATP-binding</keyword>
<dbReference type="PANTHER" id="PTHR20858:SF17">
    <property type="entry name" value="HYDROXYMETHYLPYRIMIDINE_PHOSPHOMETHYLPYRIMIDINE KINASE THI20-RELATED"/>
    <property type="match status" value="1"/>
</dbReference>
<gene>
    <name evidence="9" type="ORF">H8E80_08945</name>
</gene>
<dbReference type="SUPFAM" id="SSF53613">
    <property type="entry name" value="Ribokinase-like"/>
    <property type="match status" value="1"/>
</dbReference>
<evidence type="ECO:0000256" key="6">
    <source>
        <dbReference type="ARBA" id="ARBA00022840"/>
    </source>
</evidence>
<dbReference type="EC" id="2.7.1.49" evidence="2"/>
<dbReference type="InterPro" id="IPR029056">
    <property type="entry name" value="Ribokinase-like"/>
</dbReference>
<dbReference type="NCBIfam" id="NF006346">
    <property type="entry name" value="PRK08573.1"/>
    <property type="match status" value="1"/>
</dbReference>
<dbReference type="InterPro" id="IPR013749">
    <property type="entry name" value="PM/HMP-P_kinase-1"/>
</dbReference>
<dbReference type="GO" id="GO:0005829">
    <property type="term" value="C:cytosol"/>
    <property type="evidence" value="ECO:0007669"/>
    <property type="project" value="TreeGrafter"/>
</dbReference>
<keyword evidence="3" id="KW-0808">Transferase</keyword>
<dbReference type="InterPro" id="IPR019293">
    <property type="entry name" value="ThiN"/>
</dbReference>
<evidence type="ECO:0000313" key="10">
    <source>
        <dbReference type="Proteomes" id="UP000603545"/>
    </source>
</evidence>
<protein>
    <recommendedName>
        <fullName evidence="2">hydroxymethylpyrimidine kinase</fullName>
        <ecNumber evidence="2">2.7.1.49</ecNumber>
    </recommendedName>
</protein>
<dbReference type="FunFam" id="3.40.1190.20:FF:000003">
    <property type="entry name" value="Phosphomethylpyrimidine kinase ThiD"/>
    <property type="match status" value="1"/>
</dbReference>
<accession>A0A8J6N623</accession>
<organism evidence="9 10">
    <name type="scientific">Candidatus Desulfaltia bathyphila</name>
    <dbReference type="NCBI Taxonomy" id="2841697"/>
    <lineage>
        <taxon>Bacteria</taxon>
        <taxon>Pseudomonadati</taxon>
        <taxon>Thermodesulfobacteriota</taxon>
        <taxon>Desulfobacteria</taxon>
        <taxon>Desulfobacterales</taxon>
        <taxon>Desulfobacterales incertae sedis</taxon>
        <taxon>Candidatus Desulfaltia</taxon>
    </lineage>
</organism>
<proteinExistence type="predicted"/>
<sequence length="447" mass="48713">MGVKRILTIAGSDSGGGAGIQADLKTITVLGGFGMSVITALTAQNTLGVQGIYEVPENFVKKQFDSVATDIGIDAAKTGMLANSRIIKKIAEKIREYKIDILVVDPVMVAKGGAPLIENEAKQSLMEELLPLAFVITPNIPEAEVLSKIKISSVDDMKKSAKIIHGLGAKNVVVKGGHLSGDAIDILYDGKKFHEFISERIDTKDTHGTGCTYSAAIATMLANKKSVFEAVKAAKEYITEALRFSLNIGGGHGPTNHFAPILRESQRYTCITDLKKAVEKIKAEKCGNIIPEVQSNFGYALPYAWTEDDVAAIPGRIVKIGEDVYTIRDPAFGASRHIAGMILTAMKYNSDFRCAMNIRFSEDIISICRNLGYVIDHFDRADEPEDIKAKEGSSLKWGTDSVFSRRDTIPDIIFDRGDMGKEPMIRVFGKHPDEVAEKVLTISKNLK</sequence>
<evidence type="ECO:0000256" key="1">
    <source>
        <dbReference type="ARBA" id="ARBA00004948"/>
    </source>
</evidence>
<evidence type="ECO:0000256" key="4">
    <source>
        <dbReference type="ARBA" id="ARBA00022741"/>
    </source>
</evidence>
<dbReference type="InterPro" id="IPR004399">
    <property type="entry name" value="HMP/HMP-P_kinase_dom"/>
</dbReference>
<feature type="domain" description="Pyridoxamine kinase/Phosphomethylpyrimidine kinase" evidence="7">
    <location>
        <begin position="13"/>
        <end position="256"/>
    </location>
</feature>
<evidence type="ECO:0000256" key="2">
    <source>
        <dbReference type="ARBA" id="ARBA00012135"/>
    </source>
</evidence>
<keyword evidence="4" id="KW-0547">Nucleotide-binding</keyword>
<evidence type="ECO:0000259" key="8">
    <source>
        <dbReference type="Pfam" id="PF10120"/>
    </source>
</evidence>
<dbReference type="AlphaFoldDB" id="A0A8J6N623"/>
<dbReference type="GO" id="GO:0008902">
    <property type="term" value="F:hydroxymethylpyrimidine kinase activity"/>
    <property type="evidence" value="ECO:0007669"/>
    <property type="project" value="UniProtKB-EC"/>
</dbReference>